<reference evidence="3 4" key="1">
    <citation type="submission" date="2018-10" db="EMBL/GenBank/DDBJ databases">
        <title>Relationship between Morphology and Antimicrobial Activity in Streptomyces.</title>
        <authorList>
            <person name="Kang H.J."/>
            <person name="Kim S.B."/>
        </authorList>
    </citation>
    <scope>NUCLEOTIDE SEQUENCE [LARGE SCALE GENOMIC DNA]</scope>
    <source>
        <strain evidence="3 4">BH38</strain>
    </source>
</reference>
<dbReference type="EMBL" id="CP032698">
    <property type="protein sequence ID" value="AYG84740.1"/>
    <property type="molecule type" value="Genomic_DNA"/>
</dbReference>
<dbReference type="PANTHER" id="PTHR34297:SF3">
    <property type="entry name" value="ALKALINE SHOCK PROTEIN 23"/>
    <property type="match status" value="1"/>
</dbReference>
<proteinExistence type="inferred from homology"/>
<feature type="region of interest" description="Disordered" evidence="2">
    <location>
        <begin position="1"/>
        <end position="77"/>
    </location>
</feature>
<dbReference type="Pfam" id="PF03780">
    <property type="entry name" value="Asp23"/>
    <property type="match status" value="1"/>
</dbReference>
<organism evidence="3 4">
    <name type="scientific">Streptomyces hundungensis</name>
    <dbReference type="NCBI Taxonomy" id="1077946"/>
    <lineage>
        <taxon>Bacteria</taxon>
        <taxon>Bacillati</taxon>
        <taxon>Actinomycetota</taxon>
        <taxon>Actinomycetes</taxon>
        <taxon>Kitasatosporales</taxon>
        <taxon>Streptomycetaceae</taxon>
        <taxon>Streptomyces</taxon>
    </lineage>
</organism>
<dbReference type="Proteomes" id="UP000271554">
    <property type="component" value="Chromosome"/>
</dbReference>
<feature type="compositionally biased region" description="Basic and acidic residues" evidence="2">
    <location>
        <begin position="44"/>
        <end position="55"/>
    </location>
</feature>
<gene>
    <name evidence="3" type="ORF">DWB77_06954</name>
</gene>
<protein>
    <submittedName>
        <fullName evidence="3">Alkaline shock protein 23</fullName>
    </submittedName>
</protein>
<dbReference type="PANTHER" id="PTHR34297">
    <property type="entry name" value="HYPOTHETICAL CYTOSOLIC PROTEIN-RELATED"/>
    <property type="match status" value="1"/>
</dbReference>
<feature type="compositionally biased region" description="Low complexity" evidence="2">
    <location>
        <begin position="62"/>
        <end position="77"/>
    </location>
</feature>
<evidence type="ECO:0000313" key="3">
    <source>
        <dbReference type="EMBL" id="AYG84740.1"/>
    </source>
</evidence>
<evidence type="ECO:0000313" key="4">
    <source>
        <dbReference type="Proteomes" id="UP000271554"/>
    </source>
</evidence>
<dbReference type="KEGG" id="shun:DWB77_06954"/>
<dbReference type="AlphaFoldDB" id="A0A387HRY0"/>
<accession>A0A387HRY0</accession>
<name>A0A387HRY0_9ACTN</name>
<comment type="similarity">
    <text evidence="1">Belongs to the asp23 family.</text>
</comment>
<sequence length="195" mass="20172">MTEPMSRPPTSTSMTHTSETQPPKSGAPMGQSPMSGPTMGSALHKPDSDEFRADADSTTLEPARSGAGGAPATRGRTSIAGGVVEKIAGMAAREVPGVDSLGSGLARTLGAIRPGRASVTRGVKVEVGERQTAIDLEVVVEYGVSIPEVAAEIRMNVIGAVERMTELEVVEVNIAVSDVHLPEESESEAPGTRLQ</sequence>
<dbReference type="InterPro" id="IPR005531">
    <property type="entry name" value="Asp23"/>
</dbReference>
<evidence type="ECO:0000256" key="1">
    <source>
        <dbReference type="ARBA" id="ARBA00005721"/>
    </source>
</evidence>
<evidence type="ECO:0000256" key="2">
    <source>
        <dbReference type="SAM" id="MobiDB-lite"/>
    </source>
</evidence>
<keyword evidence="4" id="KW-1185">Reference proteome</keyword>
<feature type="compositionally biased region" description="Polar residues" evidence="2">
    <location>
        <begin position="8"/>
        <end position="23"/>
    </location>
</feature>